<evidence type="ECO:0000259" key="1">
    <source>
        <dbReference type="Pfam" id="PF13612"/>
    </source>
</evidence>
<evidence type="ECO:0000313" key="3">
    <source>
        <dbReference type="Proteomes" id="UP000031532"/>
    </source>
</evidence>
<reference evidence="2 3" key="1">
    <citation type="journal article" date="2015" name="Genome Announc.">
        <title>Draft Genome Sequence of the Terrestrial Cyanobacterium Scytonema millei VB511283, Isolated from Eastern India.</title>
        <authorList>
            <person name="Sen D."/>
            <person name="Chandrababunaidu M.M."/>
            <person name="Singh D."/>
            <person name="Sanghi N."/>
            <person name="Ghorai A."/>
            <person name="Mishra G.P."/>
            <person name="Madduluri M."/>
            <person name="Adhikary S.P."/>
            <person name="Tripathy S."/>
        </authorList>
    </citation>
    <scope>NUCLEOTIDE SEQUENCE [LARGE SCALE GENOMIC DNA]</scope>
    <source>
        <strain evidence="2 3">VB511283</strain>
    </source>
</reference>
<proteinExistence type="predicted"/>
<evidence type="ECO:0000313" key="2">
    <source>
        <dbReference type="EMBL" id="NHC33629.1"/>
    </source>
</evidence>
<dbReference type="NCBIfam" id="NF033520">
    <property type="entry name" value="transpos_IS982"/>
    <property type="match status" value="1"/>
</dbReference>
<sequence>MFCEVDDFYQSFEQHWQQQPLLTASCGERLCRSRLSLSEVMTIVIAFHGSGYRTFKEFYTLQVLPSWRKAFPHLVSYNRFVELMPWSLMLLCCFVQTRKGEVTGIAFIDSTPIEVCHPYRSKSHRVFEGLVGWSKNSVGWHYGFKLHLIINERGELLAFKLTPGNVDDRKPVPDLTQDIIGKLFGDRGYITQKLFEKLYQQGVELITRRKTKMKQQLVKLIDKILLRKRALIETVNDQLKNISQIEHSRHRSIWNFLVNLLAGLTAYTYLPQKPSLDLKPKGLPALPSAVL</sequence>
<feature type="domain" description="Transposase DDE" evidence="1">
    <location>
        <begin position="99"/>
        <end position="253"/>
    </location>
</feature>
<accession>A0A9X5I3J2</accession>
<organism evidence="2 3">
    <name type="scientific">Scytonema millei VB511283</name>
    <dbReference type="NCBI Taxonomy" id="1245923"/>
    <lineage>
        <taxon>Bacteria</taxon>
        <taxon>Bacillati</taxon>
        <taxon>Cyanobacteriota</taxon>
        <taxon>Cyanophyceae</taxon>
        <taxon>Nostocales</taxon>
        <taxon>Scytonemataceae</taxon>
        <taxon>Scytonema</taxon>
    </lineage>
</organism>
<dbReference type="RefSeq" id="WP_063777329.1">
    <property type="nucleotide sequence ID" value="NZ_JTJC03000001.1"/>
</dbReference>
<dbReference type="EMBL" id="JTJC03000001">
    <property type="protein sequence ID" value="NHC33629.1"/>
    <property type="molecule type" value="Genomic_DNA"/>
</dbReference>
<dbReference type="AlphaFoldDB" id="A0A9X5I3J2"/>
<dbReference type="Proteomes" id="UP000031532">
    <property type="component" value="Unassembled WGS sequence"/>
</dbReference>
<dbReference type="Pfam" id="PF13612">
    <property type="entry name" value="DDE_Tnp_1_3"/>
    <property type="match status" value="1"/>
</dbReference>
<dbReference type="InterPro" id="IPR025668">
    <property type="entry name" value="Tnp_DDE_dom"/>
</dbReference>
<gene>
    <name evidence="2" type="ORF">QH73_0002950</name>
</gene>
<dbReference type="OrthoDB" id="419419at2"/>
<comment type="caution">
    <text evidence="2">The sequence shown here is derived from an EMBL/GenBank/DDBJ whole genome shotgun (WGS) entry which is preliminary data.</text>
</comment>
<name>A0A9X5I3J2_9CYAN</name>
<keyword evidence="3" id="KW-1185">Reference proteome</keyword>
<protein>
    <submittedName>
        <fullName evidence="2">IS982 family transposase</fullName>
    </submittedName>
</protein>